<name>A0AAV5HVX6_9ROSI</name>
<feature type="coiled-coil region" evidence="1">
    <location>
        <begin position="109"/>
        <end position="143"/>
    </location>
</feature>
<dbReference type="AlphaFoldDB" id="A0AAV5HVX6"/>
<reference evidence="3 4" key="1">
    <citation type="journal article" date="2021" name="Commun. Biol.">
        <title>The genome of Shorea leprosula (Dipterocarpaceae) highlights the ecological relevance of drought in aseasonal tropical rainforests.</title>
        <authorList>
            <person name="Ng K.K.S."/>
            <person name="Kobayashi M.J."/>
            <person name="Fawcett J.A."/>
            <person name="Hatakeyama M."/>
            <person name="Paape T."/>
            <person name="Ng C.H."/>
            <person name="Ang C.C."/>
            <person name="Tnah L.H."/>
            <person name="Lee C.T."/>
            <person name="Nishiyama T."/>
            <person name="Sese J."/>
            <person name="O'Brien M.J."/>
            <person name="Copetti D."/>
            <person name="Mohd Noor M.I."/>
            <person name="Ong R.C."/>
            <person name="Putra M."/>
            <person name="Sireger I.Z."/>
            <person name="Indrioko S."/>
            <person name="Kosugi Y."/>
            <person name="Izuno A."/>
            <person name="Isagi Y."/>
            <person name="Lee S.L."/>
            <person name="Shimizu K.K."/>
        </authorList>
    </citation>
    <scope>NUCLEOTIDE SEQUENCE [LARGE SCALE GENOMIC DNA]</scope>
    <source>
        <strain evidence="3">214</strain>
    </source>
</reference>
<dbReference type="Proteomes" id="UP001054252">
    <property type="component" value="Unassembled WGS sequence"/>
</dbReference>
<evidence type="ECO:0000256" key="2">
    <source>
        <dbReference type="SAM" id="MobiDB-lite"/>
    </source>
</evidence>
<feature type="region of interest" description="Disordered" evidence="2">
    <location>
        <begin position="394"/>
        <end position="464"/>
    </location>
</feature>
<dbReference type="PANTHER" id="PTHR34380">
    <property type="entry name" value="BNAA03G12380D PROTEIN"/>
    <property type="match status" value="1"/>
</dbReference>
<accession>A0AAV5HVX6</accession>
<dbReference type="EMBL" id="BPVZ01000003">
    <property type="protein sequence ID" value="GKU89170.1"/>
    <property type="molecule type" value="Genomic_DNA"/>
</dbReference>
<dbReference type="PANTHER" id="PTHR34380:SF1">
    <property type="entry name" value="OS01G0221300 PROTEIN"/>
    <property type="match status" value="1"/>
</dbReference>
<proteinExistence type="predicted"/>
<feature type="compositionally biased region" description="Low complexity" evidence="2">
    <location>
        <begin position="431"/>
        <end position="454"/>
    </location>
</feature>
<organism evidence="3 4">
    <name type="scientific">Rubroshorea leprosula</name>
    <dbReference type="NCBI Taxonomy" id="152421"/>
    <lineage>
        <taxon>Eukaryota</taxon>
        <taxon>Viridiplantae</taxon>
        <taxon>Streptophyta</taxon>
        <taxon>Embryophyta</taxon>
        <taxon>Tracheophyta</taxon>
        <taxon>Spermatophyta</taxon>
        <taxon>Magnoliopsida</taxon>
        <taxon>eudicotyledons</taxon>
        <taxon>Gunneridae</taxon>
        <taxon>Pentapetalae</taxon>
        <taxon>rosids</taxon>
        <taxon>malvids</taxon>
        <taxon>Malvales</taxon>
        <taxon>Dipterocarpaceae</taxon>
        <taxon>Rubroshorea</taxon>
    </lineage>
</organism>
<keyword evidence="4" id="KW-1185">Reference proteome</keyword>
<feature type="coiled-coil region" evidence="1">
    <location>
        <begin position="18"/>
        <end position="80"/>
    </location>
</feature>
<evidence type="ECO:0000313" key="4">
    <source>
        <dbReference type="Proteomes" id="UP001054252"/>
    </source>
</evidence>
<comment type="caution">
    <text evidence="3">The sequence shown here is derived from an EMBL/GenBank/DDBJ whole genome shotgun (WGS) entry which is preliminary data.</text>
</comment>
<evidence type="ECO:0000313" key="3">
    <source>
        <dbReference type="EMBL" id="GKU89170.1"/>
    </source>
</evidence>
<gene>
    <name evidence="3" type="ORF">SLEP1_g3342</name>
</gene>
<feature type="compositionally biased region" description="Basic and acidic residues" evidence="2">
    <location>
        <begin position="394"/>
        <end position="404"/>
    </location>
</feature>
<evidence type="ECO:0000256" key="1">
    <source>
        <dbReference type="SAM" id="Coils"/>
    </source>
</evidence>
<keyword evidence="1" id="KW-0175">Coiled coil</keyword>
<protein>
    <submittedName>
        <fullName evidence="3">Uncharacterized protein</fullName>
    </submittedName>
</protein>
<sequence length="600" mass="67287">MELLVVEEKVPKFELDGKGFLECKCNELEERCRKAEARCLELELEVGKVKNENEALQTILRALEMEKLSIEDELRGLKMENESKVGCGGEKVRKGVVDLTQGGEDESRVLQLMIENNVLECEKQKAESDVEVWKQKCKELESLALQLKKGLILTDDGHHAESSLNHLDKVVNLEEEGGSLQEAATPYNDTPDKQFTSIKKQNLDVCLDRQLECVNRIRRHLVFEECRQPIKKMAPSTAGTRPASPNVIDIHDSDEEHDLTNVQMSCSNNYGNRNLKFSTNLALEENQVSKKNLQANGDHGNGENVDSCEDNGPVISTPKRKRPSNVVTSDSESDVNDKIPISKVMKMRRLEMLSDQASSELKDCPVIATPSGVDNVRGTVNHKRRQLVSLRQYEENARKDKCSSIEDVEHEDSKEVGSDNDSDSLSGFIVNDSHSTNDDNTSDGSDLDDASSGSRTHSESQNCSDGVDFDELLSSIKRKKNGQMEWKFEGDMLAAFGKDDTLCMKAVCALYRQQTREEQVCRGTLAHNRRGFSQCDAFRGSTLAEFLTEGNPHGDVKKSVKELKEYDPKGVAACHKLATHYSKQLFEIYKNKEDPYFLPS</sequence>
<feature type="region of interest" description="Disordered" evidence="2">
    <location>
        <begin position="296"/>
        <end position="334"/>
    </location>
</feature>